<evidence type="ECO:0000313" key="2">
    <source>
        <dbReference type="EMBL" id="OPZ93898.1"/>
    </source>
</evidence>
<keyword evidence="2" id="KW-0489">Methyltransferase</keyword>
<organism evidence="2">
    <name type="scientific">candidate division TA06 bacterium ADurb.Bin417</name>
    <dbReference type="NCBI Taxonomy" id="1852828"/>
    <lineage>
        <taxon>Bacteria</taxon>
        <taxon>Bacteria division TA06</taxon>
    </lineage>
</organism>
<dbReference type="Gene3D" id="3.20.20.210">
    <property type="match status" value="1"/>
</dbReference>
<dbReference type="Proteomes" id="UP000485484">
    <property type="component" value="Unassembled WGS sequence"/>
</dbReference>
<dbReference type="PANTHER" id="PTHR47099:SF1">
    <property type="entry name" value="METHYLCOBAMIDE:COM METHYLTRANSFERASE MTBA"/>
    <property type="match status" value="1"/>
</dbReference>
<protein>
    <submittedName>
        <fullName evidence="2">Methylcobalamin:coenzyme M methyltransferase</fullName>
    </submittedName>
</protein>
<dbReference type="InterPro" id="IPR038071">
    <property type="entry name" value="UROD/MetE-like_sf"/>
</dbReference>
<reference evidence="2" key="1">
    <citation type="submission" date="2017-02" db="EMBL/GenBank/DDBJ databases">
        <title>Delving into the versatile metabolic prowess of the omnipresent phylum Bacteroidetes.</title>
        <authorList>
            <person name="Nobu M.K."/>
            <person name="Mei R."/>
            <person name="Narihiro T."/>
            <person name="Kuroda K."/>
            <person name="Liu W.-T."/>
        </authorList>
    </citation>
    <scope>NUCLEOTIDE SEQUENCE</scope>
    <source>
        <strain evidence="2">ADurb.Bin417</strain>
    </source>
</reference>
<evidence type="ECO:0000259" key="1">
    <source>
        <dbReference type="Pfam" id="PF01208"/>
    </source>
</evidence>
<dbReference type="GO" id="GO:0032259">
    <property type="term" value="P:methylation"/>
    <property type="evidence" value="ECO:0007669"/>
    <property type="project" value="UniProtKB-KW"/>
</dbReference>
<dbReference type="GO" id="GO:0006779">
    <property type="term" value="P:porphyrin-containing compound biosynthetic process"/>
    <property type="evidence" value="ECO:0007669"/>
    <property type="project" value="InterPro"/>
</dbReference>
<gene>
    <name evidence="2" type="ORF">BWY73_00042</name>
</gene>
<dbReference type="Pfam" id="PF01208">
    <property type="entry name" value="URO-D"/>
    <property type="match status" value="1"/>
</dbReference>
<keyword evidence="2" id="KW-0808">Transferase</keyword>
<dbReference type="EMBL" id="MWAK01000003">
    <property type="protein sequence ID" value="OPZ93898.1"/>
    <property type="molecule type" value="Genomic_DNA"/>
</dbReference>
<dbReference type="SUPFAM" id="SSF51726">
    <property type="entry name" value="UROD/MetE-like"/>
    <property type="match status" value="1"/>
</dbReference>
<dbReference type="InterPro" id="IPR052024">
    <property type="entry name" value="Methanogen_methyltrans"/>
</dbReference>
<name>A0A1V5MKZ7_UNCT6</name>
<comment type="caution">
    <text evidence="2">The sequence shown here is derived from an EMBL/GenBank/DDBJ whole genome shotgun (WGS) entry which is preliminary data.</text>
</comment>
<dbReference type="GO" id="GO:0008168">
    <property type="term" value="F:methyltransferase activity"/>
    <property type="evidence" value="ECO:0007669"/>
    <property type="project" value="UniProtKB-KW"/>
</dbReference>
<sequence length="354" mass="40223">MNQLEIFRATVAHQPHSGFLYKVGFTNDLYRRLLERYRLPADARLDDYYECFRPAAVQPAPAGPVATPDFSRYFAGEAWPEGSLINKLGVLEIPAHFYHFTGYVSPLRKAASLKELEEFPYPYAGAFDESGMAEKVRAAHEAGKAAMTGIVHLYEHAWQIRGYEEFLQDMIERPEWVECILDRLAERNLKIAEVGARAGVDYLVTGDDIANQQNLMFSPGMWWRFIGSRWARIYAAARRIKPDIQIWYHSDGNVYSLIPKLIEIGVTILNPLQPECLDVVRVKREFGRHLVFDGTVGTQSTFPFGTPEEVTRVVRERKRTLGCDGALILAPTHTLEPEVTPENIEAFVAACREE</sequence>
<dbReference type="InterPro" id="IPR000257">
    <property type="entry name" value="Uroporphyrinogen_deCOase"/>
</dbReference>
<feature type="domain" description="Uroporphyrinogen decarboxylase (URO-D)" evidence="1">
    <location>
        <begin position="161"/>
        <end position="353"/>
    </location>
</feature>
<dbReference type="PANTHER" id="PTHR47099">
    <property type="entry name" value="METHYLCOBAMIDE:COM METHYLTRANSFERASE MTBA"/>
    <property type="match status" value="1"/>
</dbReference>
<dbReference type="AlphaFoldDB" id="A0A1V5MKZ7"/>
<dbReference type="GO" id="GO:0004853">
    <property type="term" value="F:uroporphyrinogen decarboxylase activity"/>
    <property type="evidence" value="ECO:0007669"/>
    <property type="project" value="InterPro"/>
</dbReference>
<proteinExistence type="predicted"/>
<accession>A0A1V5MKZ7</accession>